<dbReference type="VEuPathDB" id="TriTrypDB:ECC02_000934"/>
<dbReference type="VEuPathDB" id="TriTrypDB:TCDM_07882"/>
<dbReference type="VEuPathDB" id="TriTrypDB:TcBrA4_0136170"/>
<comment type="caution">
    <text evidence="1">The sequence shown here is derived from an EMBL/GenBank/DDBJ whole genome shotgun (WGS) entry which is preliminary data.</text>
</comment>
<sequence length="174" mass="19083">MEGTCCLTTRVDAGELFVRDCGLDTQQCHAGPDGAIVLDWPAAPKTARADLRRASRFVRIRGQDAPDTTKLCGALRHSEKLMNPRTARVERAVAPWNATAHSIERGVLRHATRIVGTYNSDPHVITQLAGHGGSFGLPQDTVRYFGRRTTTLTQVSSLAAQVRRETPRKDRNPG</sequence>
<dbReference type="VEuPathDB" id="TriTrypDB:TcYC6_0102450"/>
<evidence type="ECO:0000313" key="1">
    <source>
        <dbReference type="EMBL" id="PWU99950.1"/>
    </source>
</evidence>
<evidence type="ECO:0000313" key="2">
    <source>
        <dbReference type="Proteomes" id="UP000246078"/>
    </source>
</evidence>
<dbReference type="VEuPathDB" id="TriTrypDB:C3747_212g9"/>
<gene>
    <name evidence="1" type="ORF">C3747_212g9</name>
</gene>
<reference evidence="1 2" key="1">
    <citation type="journal article" date="2018" name="Microb. Genom.">
        <title>Expanding an expanded genome: long-read sequencing of Trypanosoma cruzi.</title>
        <authorList>
            <person name="Berna L."/>
            <person name="Rodriguez M."/>
            <person name="Chiribao M.L."/>
            <person name="Parodi-Talice A."/>
            <person name="Pita S."/>
            <person name="Rijo G."/>
            <person name="Alvarez-Valin F."/>
            <person name="Robello C."/>
        </authorList>
    </citation>
    <scope>NUCLEOTIDE SEQUENCE [LARGE SCALE GENOMIC DNA]</scope>
    <source>
        <strain evidence="1 2">TCC</strain>
    </source>
</reference>
<dbReference type="VEuPathDB" id="TriTrypDB:TCSYLVIO_008202"/>
<dbReference type="Proteomes" id="UP000246078">
    <property type="component" value="Unassembled WGS sequence"/>
</dbReference>
<dbReference type="EMBL" id="PRFC01000212">
    <property type="protein sequence ID" value="PWU99950.1"/>
    <property type="molecule type" value="Genomic_DNA"/>
</dbReference>
<protein>
    <submittedName>
        <fullName evidence="1">Uncharacterized protein</fullName>
    </submittedName>
</protein>
<name>A0A2V2VUL6_TRYCR</name>
<dbReference type="VEuPathDB" id="TriTrypDB:Tc_MARK_2579"/>
<dbReference type="VEuPathDB" id="TriTrypDB:TcG_04327"/>
<organism evidence="1 2">
    <name type="scientific">Trypanosoma cruzi</name>
    <dbReference type="NCBI Taxonomy" id="5693"/>
    <lineage>
        <taxon>Eukaryota</taxon>
        <taxon>Discoba</taxon>
        <taxon>Euglenozoa</taxon>
        <taxon>Kinetoplastea</taxon>
        <taxon>Metakinetoplastina</taxon>
        <taxon>Trypanosomatida</taxon>
        <taxon>Trypanosomatidae</taxon>
        <taxon>Trypanosoma</taxon>
        <taxon>Schizotrypanum</taxon>
    </lineage>
</organism>
<proteinExistence type="predicted"/>
<accession>A0A2V2VUL6</accession>
<dbReference type="VEuPathDB" id="TriTrypDB:TcCL_NonESM04413"/>
<dbReference type="AlphaFoldDB" id="A0A2V2VUL6"/>